<evidence type="ECO:0000256" key="1">
    <source>
        <dbReference type="SAM" id="MobiDB-lite"/>
    </source>
</evidence>
<dbReference type="Proteomes" id="UP000298663">
    <property type="component" value="Unassembled WGS sequence"/>
</dbReference>
<proteinExistence type="predicted"/>
<protein>
    <submittedName>
        <fullName evidence="2">Uncharacterized protein</fullName>
    </submittedName>
</protein>
<dbReference type="AlphaFoldDB" id="A0A4V6A545"/>
<dbReference type="OrthoDB" id="10459993at2759"/>
<comment type="caution">
    <text evidence="2">The sequence shown here is derived from an EMBL/GenBank/DDBJ whole genome shotgun (WGS) entry which is preliminary data.</text>
</comment>
<keyword evidence="3" id="KW-1185">Reference proteome</keyword>
<accession>A0A4V6A545</accession>
<gene>
    <name evidence="2" type="ORF">L596_013405</name>
</gene>
<reference evidence="2 3" key="1">
    <citation type="journal article" date="2015" name="Genome Biol.">
        <title>Comparative genomics of Steinernema reveals deeply conserved gene regulatory networks.</title>
        <authorList>
            <person name="Dillman A.R."/>
            <person name="Macchietto M."/>
            <person name="Porter C.F."/>
            <person name="Rogers A."/>
            <person name="Williams B."/>
            <person name="Antoshechkin I."/>
            <person name="Lee M.M."/>
            <person name="Goodwin Z."/>
            <person name="Lu X."/>
            <person name="Lewis E.E."/>
            <person name="Goodrich-Blair H."/>
            <person name="Stock S.P."/>
            <person name="Adams B.J."/>
            <person name="Sternberg P.W."/>
            <person name="Mortazavi A."/>
        </authorList>
    </citation>
    <scope>NUCLEOTIDE SEQUENCE [LARGE SCALE GENOMIC DNA]</scope>
    <source>
        <strain evidence="2 3">ALL</strain>
    </source>
</reference>
<sequence>MGAITSVCIPERSSSPSQTGGSEGRLSRKILADVFAPCSTMDEWIAIRRVSKGFKRFVDSQVAVDLVIEWQMKKDSIGIEPENMTFGIYADLSIGGNHVLERYDEIDKLIWLWPTVLIRSISVHCFYLTNHATNGDFRMHHYLLQELANFLELVSSKSLKNLKKLEFATQDSFSSFFVCPDYTIPQFKRILARLPSNMDSIEFQTFPNNDGLIGHLLGLKPKSLLILGNDELLEDSLDLMKHNYDTTLYMYLTSIEDHEGLLESYDNLCEIWRTSMKKHSNAIHVQFTETNRVTEFLENKVKASEERRCVHFPTAIFKLDYKITKRYGTHTEAGLSLTVEERSERKTSLRKIKKETKDLYLLPRKFSLMDGISLNDLPDYESCVRADSPPYSPSCDTYPHEGFQMEDVDLEAKCLDRFMEFDDYERLILNAIQAV</sequence>
<name>A0A4V6A545_STECR</name>
<evidence type="ECO:0000313" key="3">
    <source>
        <dbReference type="Proteomes" id="UP000298663"/>
    </source>
</evidence>
<evidence type="ECO:0000313" key="2">
    <source>
        <dbReference type="EMBL" id="TKR89275.1"/>
    </source>
</evidence>
<feature type="region of interest" description="Disordered" evidence="1">
    <location>
        <begin position="1"/>
        <end position="24"/>
    </location>
</feature>
<organism evidence="2 3">
    <name type="scientific">Steinernema carpocapsae</name>
    <name type="common">Entomopathogenic nematode</name>
    <dbReference type="NCBI Taxonomy" id="34508"/>
    <lineage>
        <taxon>Eukaryota</taxon>
        <taxon>Metazoa</taxon>
        <taxon>Ecdysozoa</taxon>
        <taxon>Nematoda</taxon>
        <taxon>Chromadorea</taxon>
        <taxon>Rhabditida</taxon>
        <taxon>Tylenchina</taxon>
        <taxon>Panagrolaimomorpha</taxon>
        <taxon>Strongyloidoidea</taxon>
        <taxon>Steinernematidae</taxon>
        <taxon>Steinernema</taxon>
    </lineage>
</organism>
<reference evidence="2 3" key="2">
    <citation type="journal article" date="2019" name="G3 (Bethesda)">
        <title>Hybrid Assembly of the Genome of the Entomopathogenic Nematode Steinernema carpocapsae Identifies the X-Chromosome.</title>
        <authorList>
            <person name="Serra L."/>
            <person name="Macchietto M."/>
            <person name="Macias-Munoz A."/>
            <person name="McGill C.J."/>
            <person name="Rodriguez I.M."/>
            <person name="Rodriguez B."/>
            <person name="Murad R."/>
            <person name="Mortazavi A."/>
        </authorList>
    </citation>
    <scope>NUCLEOTIDE SEQUENCE [LARGE SCALE GENOMIC DNA]</scope>
    <source>
        <strain evidence="2 3">ALL</strain>
    </source>
</reference>
<dbReference type="EMBL" id="AZBU02000003">
    <property type="protein sequence ID" value="TKR89275.1"/>
    <property type="molecule type" value="Genomic_DNA"/>
</dbReference>